<keyword evidence="4 6" id="KW-1133">Transmembrane helix</keyword>
<sequence length="477" mass="53551">MKILDKYLLKTFLTTFTTVFVILFFIFILQTVWLFIAELAGKDLDLLMIIKFLAFSMPRIVPLVLPLSILLASIMTFGNLAENYEFAAMKSSGISLQRAMRSLTVFIILLSIVAFFFSNNVIPFAEYKFINFRKNIAQVKPALAIAEGQFSDVGFYNIKVNKKSGAQGNTLTGITIHKKSQSGDGSKTVIKAKDGELISSEQSSILQLVLNDGYYYEDIVPKNYVDREKLPFVKSSFKKQIINIDLSELNKVDVNEESVASSNTMLTVNELNYTLDSLNKNMKTDIIAFSENSNTRITYPEKSKKVVVKKNKPLPNNLLSLYSNQEKSNILQLASSTIESTIYTIDSSNTDLLNKQKNINNHLLAFYDKFVIVFACFLMFFIGAPLGAIIRKGGLGLPIVFAILIFITFHFINTFGKRLAQENGMTPFMGAWLSSFVLTPLAVLLTYRATNDIGLISMDVILAPFQKILKKLFPTQN</sequence>
<keyword evidence="5 6" id="KW-0472">Membrane</keyword>
<evidence type="ECO:0000313" key="8">
    <source>
        <dbReference type="Proteomes" id="UP000184036"/>
    </source>
</evidence>
<feature type="transmembrane region" description="Helical" evidence="6">
    <location>
        <begin position="428"/>
        <end position="447"/>
    </location>
</feature>
<name>A0A1M5ISQ7_9FLAO</name>
<evidence type="ECO:0000256" key="1">
    <source>
        <dbReference type="ARBA" id="ARBA00004651"/>
    </source>
</evidence>
<feature type="transmembrane region" description="Helical" evidence="6">
    <location>
        <begin position="370"/>
        <end position="390"/>
    </location>
</feature>
<keyword evidence="2" id="KW-1003">Cell membrane</keyword>
<dbReference type="InterPro" id="IPR005495">
    <property type="entry name" value="LptG/LptF_permease"/>
</dbReference>
<feature type="transmembrane region" description="Helical" evidence="6">
    <location>
        <begin position="99"/>
        <end position="117"/>
    </location>
</feature>
<keyword evidence="8" id="KW-1185">Reference proteome</keyword>
<feature type="transmembrane region" description="Helical" evidence="6">
    <location>
        <begin position="56"/>
        <end position="78"/>
    </location>
</feature>
<evidence type="ECO:0000256" key="5">
    <source>
        <dbReference type="ARBA" id="ARBA00023136"/>
    </source>
</evidence>
<dbReference type="STRING" id="271157.SAMN05444396_10842"/>
<evidence type="ECO:0000256" key="6">
    <source>
        <dbReference type="SAM" id="Phobius"/>
    </source>
</evidence>
<dbReference type="OrthoDB" id="1096108at2"/>
<protein>
    <submittedName>
        <fullName evidence="7">Lipopolysaccharide export system permease protein</fullName>
    </submittedName>
</protein>
<organism evidence="7 8">
    <name type="scientific">Flavobacterium segetis</name>
    <dbReference type="NCBI Taxonomy" id="271157"/>
    <lineage>
        <taxon>Bacteria</taxon>
        <taxon>Pseudomonadati</taxon>
        <taxon>Bacteroidota</taxon>
        <taxon>Flavobacteriia</taxon>
        <taxon>Flavobacteriales</taxon>
        <taxon>Flavobacteriaceae</taxon>
        <taxon>Flavobacterium</taxon>
    </lineage>
</organism>
<evidence type="ECO:0000313" key="7">
    <source>
        <dbReference type="EMBL" id="SHG31301.1"/>
    </source>
</evidence>
<evidence type="ECO:0000256" key="4">
    <source>
        <dbReference type="ARBA" id="ARBA00022989"/>
    </source>
</evidence>
<dbReference type="Pfam" id="PF03739">
    <property type="entry name" value="LptF_LptG"/>
    <property type="match status" value="1"/>
</dbReference>
<keyword evidence="3 6" id="KW-0812">Transmembrane</keyword>
<comment type="subcellular location">
    <subcellularLocation>
        <location evidence="1">Cell membrane</location>
        <topology evidence="1">Multi-pass membrane protein</topology>
    </subcellularLocation>
</comment>
<reference evidence="8" key="1">
    <citation type="submission" date="2016-11" db="EMBL/GenBank/DDBJ databases">
        <authorList>
            <person name="Varghese N."/>
            <person name="Submissions S."/>
        </authorList>
    </citation>
    <scope>NUCLEOTIDE SEQUENCE [LARGE SCALE GENOMIC DNA]</scope>
    <source>
        <strain evidence="8">DSM 19741</strain>
    </source>
</reference>
<gene>
    <name evidence="7" type="ORF">SAMN05444396_10842</name>
</gene>
<dbReference type="GO" id="GO:0043190">
    <property type="term" value="C:ATP-binding cassette (ABC) transporter complex"/>
    <property type="evidence" value="ECO:0007669"/>
    <property type="project" value="TreeGrafter"/>
</dbReference>
<evidence type="ECO:0000256" key="3">
    <source>
        <dbReference type="ARBA" id="ARBA00022692"/>
    </source>
</evidence>
<accession>A0A1M5ISQ7</accession>
<proteinExistence type="predicted"/>
<dbReference type="PANTHER" id="PTHR33529">
    <property type="entry name" value="SLR0882 PROTEIN-RELATED"/>
    <property type="match status" value="1"/>
</dbReference>
<dbReference type="PANTHER" id="PTHR33529:SF6">
    <property type="entry name" value="YJGP_YJGQ FAMILY PERMEASE"/>
    <property type="match status" value="1"/>
</dbReference>
<dbReference type="Proteomes" id="UP000184036">
    <property type="component" value="Unassembled WGS sequence"/>
</dbReference>
<evidence type="ECO:0000256" key="2">
    <source>
        <dbReference type="ARBA" id="ARBA00022475"/>
    </source>
</evidence>
<dbReference type="RefSeq" id="WP_072992593.1">
    <property type="nucleotide sequence ID" value="NZ_FQWE01000008.1"/>
</dbReference>
<dbReference type="AlphaFoldDB" id="A0A1M5ISQ7"/>
<feature type="transmembrane region" description="Helical" evidence="6">
    <location>
        <begin position="12"/>
        <end position="36"/>
    </location>
</feature>
<dbReference type="EMBL" id="FQWE01000008">
    <property type="protein sequence ID" value="SHG31301.1"/>
    <property type="molecule type" value="Genomic_DNA"/>
</dbReference>
<dbReference type="GO" id="GO:0015920">
    <property type="term" value="P:lipopolysaccharide transport"/>
    <property type="evidence" value="ECO:0007669"/>
    <property type="project" value="TreeGrafter"/>
</dbReference>
<feature type="transmembrane region" description="Helical" evidence="6">
    <location>
        <begin position="397"/>
        <end position="416"/>
    </location>
</feature>